<keyword evidence="3" id="KW-1185">Reference proteome</keyword>
<evidence type="ECO:0000259" key="1">
    <source>
        <dbReference type="PROSITE" id="PS51186"/>
    </source>
</evidence>
<comment type="caution">
    <text evidence="2">The sequence shown here is derived from an EMBL/GenBank/DDBJ whole genome shotgun (WGS) entry which is preliminary data.</text>
</comment>
<dbReference type="SUPFAM" id="SSF55729">
    <property type="entry name" value="Acyl-CoA N-acyltransferases (Nat)"/>
    <property type="match status" value="1"/>
</dbReference>
<reference evidence="2" key="1">
    <citation type="journal article" date="2014" name="Int. J. Syst. Evol. Microbiol.">
        <title>Complete genome sequence of Corynebacterium casei LMG S-19264T (=DSM 44701T), isolated from a smear-ripened cheese.</title>
        <authorList>
            <consortium name="US DOE Joint Genome Institute (JGI-PGF)"/>
            <person name="Walter F."/>
            <person name="Albersmeier A."/>
            <person name="Kalinowski J."/>
            <person name="Ruckert C."/>
        </authorList>
    </citation>
    <scope>NUCLEOTIDE SEQUENCE</scope>
    <source>
        <strain evidence="2">CGMCC 1.15178</strain>
    </source>
</reference>
<evidence type="ECO:0000313" key="3">
    <source>
        <dbReference type="Proteomes" id="UP000612456"/>
    </source>
</evidence>
<dbReference type="RefSeq" id="WP_188994342.1">
    <property type="nucleotide sequence ID" value="NZ_BMHP01000003.1"/>
</dbReference>
<dbReference type="AlphaFoldDB" id="A0A916Z6C1"/>
<dbReference type="Pfam" id="PF00583">
    <property type="entry name" value="Acetyltransf_1"/>
    <property type="match status" value="1"/>
</dbReference>
<reference evidence="2" key="2">
    <citation type="submission" date="2020-09" db="EMBL/GenBank/DDBJ databases">
        <authorList>
            <person name="Sun Q."/>
            <person name="Zhou Y."/>
        </authorList>
    </citation>
    <scope>NUCLEOTIDE SEQUENCE</scope>
    <source>
        <strain evidence="2">CGMCC 1.15178</strain>
    </source>
</reference>
<name>A0A916Z6C1_9BACL</name>
<dbReference type="PROSITE" id="PS51186">
    <property type="entry name" value="GNAT"/>
    <property type="match status" value="1"/>
</dbReference>
<organism evidence="2 3">
    <name type="scientific">Paenibacillus nasutitermitis</name>
    <dbReference type="NCBI Taxonomy" id="1652958"/>
    <lineage>
        <taxon>Bacteria</taxon>
        <taxon>Bacillati</taxon>
        <taxon>Bacillota</taxon>
        <taxon>Bacilli</taxon>
        <taxon>Bacillales</taxon>
        <taxon>Paenibacillaceae</taxon>
        <taxon>Paenibacillus</taxon>
    </lineage>
</organism>
<dbReference type="CDD" id="cd04301">
    <property type="entry name" value="NAT_SF"/>
    <property type="match status" value="1"/>
</dbReference>
<protein>
    <recommendedName>
        <fullName evidence="1">N-acetyltransferase domain-containing protein</fullName>
    </recommendedName>
</protein>
<dbReference type="GO" id="GO:0016747">
    <property type="term" value="F:acyltransferase activity, transferring groups other than amino-acyl groups"/>
    <property type="evidence" value="ECO:0007669"/>
    <property type="project" value="InterPro"/>
</dbReference>
<sequence>MENIRLAALADINELVQLRWDFSNEERTDPAGGFEDFQQICSAFLAKAIEGGDWYIWVAEAEGKIVSHMYLQLIHKVPRPGKSPDPCYGYVTNVYTRPGYRNRGIGGRIHTAMEQWSKDNRIEFLIVWPSSESVRFYARSGFSPCEEAMEKHW</sequence>
<dbReference type="InterPro" id="IPR016181">
    <property type="entry name" value="Acyl_CoA_acyltransferase"/>
</dbReference>
<evidence type="ECO:0000313" key="2">
    <source>
        <dbReference type="EMBL" id="GGD78513.1"/>
    </source>
</evidence>
<dbReference type="InterPro" id="IPR000182">
    <property type="entry name" value="GNAT_dom"/>
</dbReference>
<gene>
    <name evidence="2" type="ORF">GCM10010911_40720</name>
</gene>
<dbReference type="Proteomes" id="UP000612456">
    <property type="component" value="Unassembled WGS sequence"/>
</dbReference>
<dbReference type="EMBL" id="BMHP01000003">
    <property type="protein sequence ID" value="GGD78513.1"/>
    <property type="molecule type" value="Genomic_DNA"/>
</dbReference>
<accession>A0A916Z6C1</accession>
<feature type="domain" description="N-acetyltransferase" evidence="1">
    <location>
        <begin position="2"/>
        <end position="153"/>
    </location>
</feature>
<dbReference type="Gene3D" id="3.40.630.30">
    <property type="match status" value="1"/>
</dbReference>
<proteinExistence type="predicted"/>